<feature type="domain" description="A-factor biosynthesis hotdog" evidence="2">
    <location>
        <begin position="21"/>
        <end position="156"/>
    </location>
</feature>
<feature type="domain" description="A-factor biosynthesis hotdog" evidence="2">
    <location>
        <begin position="198"/>
        <end position="302"/>
    </location>
</feature>
<dbReference type="InterPro" id="IPR047757">
    <property type="entry name" value="AfsA-like"/>
</dbReference>
<protein>
    <recommendedName>
        <fullName evidence="2">A-factor biosynthesis hotdog domain-containing protein</fullName>
    </recommendedName>
</protein>
<name>A0A387H8F1_9ACTN</name>
<accession>A0A387H8F1</accession>
<dbReference type="GO" id="GO:0016740">
    <property type="term" value="F:transferase activity"/>
    <property type="evidence" value="ECO:0007669"/>
    <property type="project" value="InterPro"/>
</dbReference>
<evidence type="ECO:0000259" key="2">
    <source>
        <dbReference type="Pfam" id="PF03756"/>
    </source>
</evidence>
<sequence length="354" mass="38266">MTATLPETPELSYTRTVDRALVHRDSLGEVFLTDLQQLAESDYAAAAQLPRSHAYYGDHLLRPSTYDPVLLLEACRQSALAGAHAFYGVPEDHKFILTHLRIHLERPERIAVGAEPCALTLRVSVTSHRKREGRTTGLDYDIELLVKGVGIGRASVGLRFKSPADYLELRLRNRDGKTPPSSATYLAAGPGTPVAPYLVGRGNADNVVLADATSQADSARAALRVPADHPSMFDHPQDHLPGMVIAEAARQLALFAALDVRGMSPSRTFPTDLSVVFSRFGELEHATHLTAEVGEQSTADPDDSGSYYTQGGLVELGGTGPQRVDQLPVRIEATQNGDSLCILSLSLTRVGARR</sequence>
<dbReference type="NCBIfam" id="NF041195">
    <property type="entry name" value="ScbA_BarX_GamBu"/>
    <property type="match status" value="1"/>
</dbReference>
<gene>
    <name evidence="3" type="ORF">DWB77_00550</name>
</gene>
<dbReference type="InterPro" id="IPR005509">
    <property type="entry name" value="AfsA_hotdog_dom"/>
</dbReference>
<dbReference type="EMBL" id="CP032698">
    <property type="protein sequence ID" value="AYG78443.1"/>
    <property type="molecule type" value="Genomic_DNA"/>
</dbReference>
<reference evidence="3 4" key="1">
    <citation type="submission" date="2018-10" db="EMBL/GenBank/DDBJ databases">
        <title>Relationship between Morphology and Antimicrobial Activity in Streptomyces.</title>
        <authorList>
            <person name="Kang H.J."/>
            <person name="Kim S.B."/>
        </authorList>
    </citation>
    <scope>NUCLEOTIDE SEQUENCE [LARGE SCALE GENOMIC DNA]</scope>
    <source>
        <strain evidence="3 4">BH38</strain>
    </source>
</reference>
<dbReference type="Pfam" id="PF03756">
    <property type="entry name" value="AfsA"/>
    <property type="match status" value="2"/>
</dbReference>
<dbReference type="Proteomes" id="UP000271554">
    <property type="component" value="Chromosome"/>
</dbReference>
<proteinExistence type="predicted"/>
<organism evidence="3 4">
    <name type="scientific">Streptomyces hundungensis</name>
    <dbReference type="NCBI Taxonomy" id="1077946"/>
    <lineage>
        <taxon>Bacteria</taxon>
        <taxon>Bacillati</taxon>
        <taxon>Actinomycetota</taxon>
        <taxon>Actinomycetes</taxon>
        <taxon>Kitasatosporales</taxon>
        <taxon>Streptomycetaceae</taxon>
        <taxon>Streptomyces</taxon>
    </lineage>
</organism>
<evidence type="ECO:0000313" key="3">
    <source>
        <dbReference type="EMBL" id="AYG78443.1"/>
    </source>
</evidence>
<dbReference type="KEGG" id="shun:DWB77_00550"/>
<dbReference type="OrthoDB" id="7838374at2"/>
<evidence type="ECO:0000313" key="4">
    <source>
        <dbReference type="Proteomes" id="UP000271554"/>
    </source>
</evidence>
<keyword evidence="4" id="KW-1185">Reference proteome</keyword>
<feature type="region of interest" description="Disordered" evidence="1">
    <location>
        <begin position="292"/>
        <end position="311"/>
    </location>
</feature>
<dbReference type="AlphaFoldDB" id="A0A387H8F1"/>
<evidence type="ECO:0000256" key="1">
    <source>
        <dbReference type="SAM" id="MobiDB-lite"/>
    </source>
</evidence>
<dbReference type="RefSeq" id="WP_120719703.1">
    <property type="nucleotide sequence ID" value="NZ_CP032698.1"/>
</dbReference>